<organism evidence="2 3">
    <name type="scientific">Actinacidiphila acididurans</name>
    <dbReference type="NCBI Taxonomy" id="2784346"/>
    <lineage>
        <taxon>Bacteria</taxon>
        <taxon>Bacillati</taxon>
        <taxon>Actinomycetota</taxon>
        <taxon>Actinomycetes</taxon>
        <taxon>Kitasatosporales</taxon>
        <taxon>Streptomycetaceae</taxon>
        <taxon>Actinacidiphila</taxon>
    </lineage>
</organism>
<reference evidence="2 3" key="1">
    <citation type="submission" date="2021-01" db="EMBL/GenBank/DDBJ databases">
        <title>Streptomyces acididurans sp. nov., isolated from a peat swamp forest soil.</title>
        <authorList>
            <person name="Chantavorakit T."/>
            <person name="Duangmal K."/>
        </authorList>
    </citation>
    <scope>NUCLEOTIDE SEQUENCE [LARGE SCALE GENOMIC DNA]</scope>
    <source>
        <strain evidence="2 3">KK5PA1</strain>
    </source>
</reference>
<gene>
    <name evidence="2" type="ORF">ITX44_11140</name>
</gene>
<feature type="compositionally biased region" description="Basic and acidic residues" evidence="1">
    <location>
        <begin position="72"/>
        <end position="85"/>
    </location>
</feature>
<dbReference type="Proteomes" id="UP000749040">
    <property type="component" value="Unassembled WGS sequence"/>
</dbReference>
<comment type="caution">
    <text evidence="2">The sequence shown here is derived from an EMBL/GenBank/DDBJ whole genome shotgun (WGS) entry which is preliminary data.</text>
</comment>
<name>A0ABS2TP20_9ACTN</name>
<evidence type="ECO:0000256" key="1">
    <source>
        <dbReference type="SAM" id="MobiDB-lite"/>
    </source>
</evidence>
<evidence type="ECO:0000313" key="3">
    <source>
        <dbReference type="Proteomes" id="UP000749040"/>
    </source>
</evidence>
<protein>
    <submittedName>
        <fullName evidence="2">Uncharacterized protein</fullName>
    </submittedName>
</protein>
<dbReference type="RefSeq" id="WP_205357219.1">
    <property type="nucleotide sequence ID" value="NZ_JADKYB010000005.1"/>
</dbReference>
<sequence length="85" mass="8800">MSTVPESGRTEDGRPASESSDGPSAAPGDGSATPPPRAKAAALIFDDPLDRPSADDSDRGWGDSPSGAADDDFVRFLNEKPPHHL</sequence>
<feature type="region of interest" description="Disordered" evidence="1">
    <location>
        <begin position="1"/>
        <end position="85"/>
    </location>
</feature>
<feature type="compositionally biased region" description="Basic and acidic residues" evidence="1">
    <location>
        <begin position="48"/>
        <end position="61"/>
    </location>
</feature>
<evidence type="ECO:0000313" key="2">
    <source>
        <dbReference type="EMBL" id="MBM9505086.1"/>
    </source>
</evidence>
<keyword evidence="3" id="KW-1185">Reference proteome</keyword>
<proteinExistence type="predicted"/>
<dbReference type="EMBL" id="JADKYB010000005">
    <property type="protein sequence ID" value="MBM9505086.1"/>
    <property type="molecule type" value="Genomic_DNA"/>
</dbReference>
<accession>A0ABS2TP20</accession>